<accession>A0A4S2DKK6</accession>
<name>A0A4S2DKK6_9CLOT</name>
<protein>
    <submittedName>
        <fullName evidence="2">Uncharacterized protein</fullName>
    </submittedName>
</protein>
<keyword evidence="1" id="KW-0812">Transmembrane</keyword>
<organism evidence="2 3">
    <name type="scientific">Clostridium sartagoforme</name>
    <dbReference type="NCBI Taxonomy" id="84031"/>
    <lineage>
        <taxon>Bacteria</taxon>
        <taxon>Bacillati</taxon>
        <taxon>Bacillota</taxon>
        <taxon>Clostridia</taxon>
        <taxon>Eubacteriales</taxon>
        <taxon>Clostridiaceae</taxon>
        <taxon>Clostridium</taxon>
    </lineage>
</organism>
<dbReference type="OrthoDB" id="137965at2"/>
<sequence length="798" mass="89058">MKSFLKKFFVSFMAVLFFMTLPLMDVKARAEDKKESFDVRISSGIEGKFRALKYIPITVEFTSNEKDFKGEVEIRVTGNANGSYDAYSKEVSATQGEANKVVIPIKMSEGSSKISVNFVENGKVLYEKKGLVSSGRVSEANLLLGVLTDDQTGLSYIGSTSFELNPDQKGGIEKVKLDENIIGENNLNIDGLDVIIINNYNMANLKDEHYTTLNSWINRGGLLIIGAGANEGKTINNINKDFLNIKSSGVKEQNIKVVDDNLNLITSSLSASEGKVKFGSKENPLAYSFSRGKGEIIVSAFDLGIEPLISSKDASKFLSTLLVSKISELYNKNYFGGFYQNTYRIQEISSNIPINNIVGTTPLIVVLAIYAIVIGIALYIILKKLNKRDLTWIMVPAISIIFAIVIYFMGSSTRVNDIILNQNSIIKVDKNGKGTAKGYLGIGTKYKDDVKIEKPEDLTMNYLINDNYYYGGQEEKISNKLRVKTTYNGNNSYFTFEDSDALDMKSFEIIGKEQVLPTIESSFNINEGNLVGKVKNTIGYDIEKLLLVTGTSVWDLGNIEKDEEKDISSKAIASSYGLQPYSDTLSQNYYNARWNNKDSLKSKEYKNILRNATMIGVAAEELSSDKDVKLIAITNMPMDYNVDFEGKSISKFDTTVIIQDAEIDFKDKDGNYNFPEGYFNPELDGTSTNVGVDEYNGYIYGSGEIVFRFDIPTNIEIVDLKIKQGVDRNGIGSSNTSEKYIYNYSTDSYERIYLGQGYEKLKNVSDYVENNSIKIKYVVDDLKGQETLPRISVKGREK</sequence>
<dbReference type="AlphaFoldDB" id="A0A4S2DKK6"/>
<keyword evidence="1" id="KW-0472">Membrane</keyword>
<dbReference type="Proteomes" id="UP000306888">
    <property type="component" value="Unassembled WGS sequence"/>
</dbReference>
<evidence type="ECO:0000313" key="2">
    <source>
        <dbReference type="EMBL" id="TGY42788.1"/>
    </source>
</evidence>
<reference evidence="2 3" key="1">
    <citation type="submission" date="2019-04" db="EMBL/GenBank/DDBJ databases">
        <title>Microbes associate with the intestines of laboratory mice.</title>
        <authorList>
            <person name="Navarre W."/>
            <person name="Wong E."/>
            <person name="Huang K."/>
            <person name="Tropini C."/>
            <person name="Ng K."/>
            <person name="Yu B."/>
        </authorList>
    </citation>
    <scope>NUCLEOTIDE SEQUENCE [LARGE SCALE GENOMIC DNA]</scope>
    <source>
        <strain evidence="2 3">NM50_B9-20</strain>
    </source>
</reference>
<keyword evidence="3" id="KW-1185">Reference proteome</keyword>
<dbReference type="EMBL" id="SRYR01000002">
    <property type="protein sequence ID" value="TGY42788.1"/>
    <property type="molecule type" value="Genomic_DNA"/>
</dbReference>
<keyword evidence="1" id="KW-1133">Transmembrane helix</keyword>
<feature type="transmembrane region" description="Helical" evidence="1">
    <location>
        <begin position="389"/>
        <end position="410"/>
    </location>
</feature>
<feature type="transmembrane region" description="Helical" evidence="1">
    <location>
        <begin position="363"/>
        <end position="382"/>
    </location>
</feature>
<evidence type="ECO:0000313" key="3">
    <source>
        <dbReference type="Proteomes" id="UP000306888"/>
    </source>
</evidence>
<gene>
    <name evidence="2" type="ORF">E5347_08240</name>
</gene>
<comment type="caution">
    <text evidence="2">The sequence shown here is derived from an EMBL/GenBank/DDBJ whole genome shotgun (WGS) entry which is preliminary data.</text>
</comment>
<evidence type="ECO:0000256" key="1">
    <source>
        <dbReference type="SAM" id="Phobius"/>
    </source>
</evidence>
<dbReference type="RefSeq" id="WP_136006283.1">
    <property type="nucleotide sequence ID" value="NZ_SRYR01000002.1"/>
</dbReference>
<proteinExistence type="predicted"/>